<evidence type="ECO:0000313" key="5">
    <source>
        <dbReference type="Proteomes" id="UP000011087"/>
    </source>
</evidence>
<feature type="region of interest" description="Disordered" evidence="2">
    <location>
        <begin position="60"/>
        <end position="116"/>
    </location>
</feature>
<feature type="compositionally biased region" description="Basic and acidic residues" evidence="2">
    <location>
        <begin position="185"/>
        <end position="198"/>
    </location>
</feature>
<evidence type="ECO:0000313" key="4">
    <source>
        <dbReference type="EnsemblProtists" id="EKX53463"/>
    </source>
</evidence>
<feature type="region of interest" description="Disordered" evidence="2">
    <location>
        <begin position="1015"/>
        <end position="1061"/>
    </location>
</feature>
<accession>L1JZD2</accession>
<feature type="region of interest" description="Disordered" evidence="2">
    <location>
        <begin position="658"/>
        <end position="701"/>
    </location>
</feature>
<feature type="compositionally biased region" description="Acidic residues" evidence="2">
    <location>
        <begin position="1016"/>
        <end position="1026"/>
    </location>
</feature>
<evidence type="ECO:0000313" key="3">
    <source>
        <dbReference type="EMBL" id="EKX53463.1"/>
    </source>
</evidence>
<dbReference type="PaxDb" id="55529-EKX53463"/>
<feature type="coiled-coil region" evidence="1">
    <location>
        <begin position="618"/>
        <end position="645"/>
    </location>
</feature>
<dbReference type="RefSeq" id="XP_005840443.1">
    <property type="nucleotide sequence ID" value="XM_005840386.1"/>
</dbReference>
<feature type="compositionally biased region" description="Low complexity" evidence="2">
    <location>
        <begin position="509"/>
        <end position="518"/>
    </location>
</feature>
<feature type="compositionally biased region" description="Basic residues" evidence="2">
    <location>
        <begin position="1046"/>
        <end position="1061"/>
    </location>
</feature>
<feature type="region of interest" description="Disordered" evidence="2">
    <location>
        <begin position="136"/>
        <end position="170"/>
    </location>
</feature>
<feature type="compositionally biased region" description="Basic and acidic residues" evidence="2">
    <location>
        <begin position="1027"/>
        <end position="1036"/>
    </location>
</feature>
<feature type="compositionally biased region" description="Polar residues" evidence="2">
    <location>
        <begin position="245"/>
        <end position="254"/>
    </location>
</feature>
<dbReference type="HOGENOM" id="CLU_289262_0_0_1"/>
<proteinExistence type="predicted"/>
<evidence type="ECO:0000256" key="1">
    <source>
        <dbReference type="SAM" id="Coils"/>
    </source>
</evidence>
<feature type="region of interest" description="Disordered" evidence="2">
    <location>
        <begin position="185"/>
        <end position="295"/>
    </location>
</feature>
<reference evidence="3 5" key="1">
    <citation type="journal article" date="2012" name="Nature">
        <title>Algal genomes reveal evolutionary mosaicism and the fate of nucleomorphs.</title>
        <authorList>
            <consortium name="DOE Joint Genome Institute"/>
            <person name="Curtis B.A."/>
            <person name="Tanifuji G."/>
            <person name="Burki F."/>
            <person name="Gruber A."/>
            <person name="Irimia M."/>
            <person name="Maruyama S."/>
            <person name="Arias M.C."/>
            <person name="Ball S.G."/>
            <person name="Gile G.H."/>
            <person name="Hirakawa Y."/>
            <person name="Hopkins J.F."/>
            <person name="Kuo A."/>
            <person name="Rensing S.A."/>
            <person name="Schmutz J."/>
            <person name="Symeonidi A."/>
            <person name="Elias M."/>
            <person name="Eveleigh R.J."/>
            <person name="Herman E.K."/>
            <person name="Klute M.J."/>
            <person name="Nakayama T."/>
            <person name="Obornik M."/>
            <person name="Reyes-Prieto A."/>
            <person name="Armbrust E.V."/>
            <person name="Aves S.J."/>
            <person name="Beiko R.G."/>
            <person name="Coutinho P."/>
            <person name="Dacks J.B."/>
            <person name="Durnford D.G."/>
            <person name="Fast N.M."/>
            <person name="Green B.R."/>
            <person name="Grisdale C.J."/>
            <person name="Hempel F."/>
            <person name="Henrissat B."/>
            <person name="Hoppner M.P."/>
            <person name="Ishida K."/>
            <person name="Kim E."/>
            <person name="Koreny L."/>
            <person name="Kroth P.G."/>
            <person name="Liu Y."/>
            <person name="Malik S.B."/>
            <person name="Maier U.G."/>
            <person name="McRose D."/>
            <person name="Mock T."/>
            <person name="Neilson J.A."/>
            <person name="Onodera N.T."/>
            <person name="Poole A.M."/>
            <person name="Pritham E.J."/>
            <person name="Richards T.A."/>
            <person name="Rocap G."/>
            <person name="Roy S.W."/>
            <person name="Sarai C."/>
            <person name="Schaack S."/>
            <person name="Shirato S."/>
            <person name="Slamovits C.H."/>
            <person name="Spencer D.F."/>
            <person name="Suzuki S."/>
            <person name="Worden A.Z."/>
            <person name="Zauner S."/>
            <person name="Barry K."/>
            <person name="Bell C."/>
            <person name="Bharti A.K."/>
            <person name="Crow J.A."/>
            <person name="Grimwood J."/>
            <person name="Kramer R."/>
            <person name="Lindquist E."/>
            <person name="Lucas S."/>
            <person name="Salamov A."/>
            <person name="McFadden G.I."/>
            <person name="Lane C.E."/>
            <person name="Keeling P.J."/>
            <person name="Gray M.W."/>
            <person name="Grigoriev I.V."/>
            <person name="Archibald J.M."/>
        </authorList>
    </citation>
    <scope>NUCLEOTIDE SEQUENCE</scope>
    <source>
        <strain evidence="3 5">CCMP2712</strain>
    </source>
</reference>
<feature type="compositionally biased region" description="Polar residues" evidence="2">
    <location>
        <begin position="153"/>
        <end position="163"/>
    </location>
</feature>
<protein>
    <submittedName>
        <fullName evidence="3 4">Uncharacterized protein</fullName>
    </submittedName>
</protein>
<organism evidence="3">
    <name type="scientific">Guillardia theta (strain CCMP2712)</name>
    <name type="common">Cryptophyte</name>
    <dbReference type="NCBI Taxonomy" id="905079"/>
    <lineage>
        <taxon>Eukaryota</taxon>
        <taxon>Cryptophyceae</taxon>
        <taxon>Pyrenomonadales</taxon>
        <taxon>Geminigeraceae</taxon>
        <taxon>Guillardia</taxon>
    </lineage>
</organism>
<gene>
    <name evidence="3" type="ORF">GUITHDRAFT_101165</name>
</gene>
<evidence type="ECO:0000256" key="2">
    <source>
        <dbReference type="SAM" id="MobiDB-lite"/>
    </source>
</evidence>
<sequence length="1061" mass="120438">MSSEVSSSRPPLTSGSSKLLLGKREDAVVLSRGQCLYDVADLESIPMEEAKDVINKPEMAHFKEKKGKPVKLSSSKYVKASKGKVSTRKSSDPRPAVVEIPLRSGSRPASAQHSKVELSSDYFNRSMYGTPNTLQPFHASDRPRSAHLAGSGRVSTGHVSSRSGRPRSALGSMCANHFIAEDEREGVNKHEGEGEEVHHQHHLHPPSSARPMSALSGMSTRPNSAMQGHGKFLSDDGLLPAQHGRSPQLQTLSEQPGGHRHSVAGSEAFGEQHGRGKGGRRGRGGPSPSSPPRVPVVIGKKLEEYSMGSFFDIQMAIVAGKRDLRRLQIQSQVAHQKKEGEETASLQLQVETLKREFNKVRSARIEKEKLLAKRKETTAAYLAEVVPDGLLDKKIERLKRANDELCGLTDKQKEKSWTLHFMLRRLDDLVEEESKMLQAMKNEVARVSSLNQWEKQRCGVVKHDANMAVTSLKARRKLIEYDHCSWNLFMSKRKAREEKERSKVAQLASEGVGSSGEVGVKEEEEGNAQGGGQEEISASRRGRALYRLLDHEEKTMRMRHWRFASKTIHMLKESKLSLESVEEQISRSEHDMSVLHEASGRTYAESIVERFFDCKENKMYWERLAREQEEELQQLHKEHEELADILIKSKYLADASEEGKEEEMEKKGHQGSVKVGERRDRKIDRSEEEEEEEEDEGWTPSASLDLTIETKFREMVRSLQGKMHRAKLAKKQVKQQLKNRLRYIHQAQYGVSVLSGRADVLENDDKLMKAYDEYLYAKKRDEDQKALYESLSKGEGASSGIGDFLSKLHKDDSWEHDDIRGVRQTVRSLNHTRDLLITALKLISAAPLVSAEETRRQELSFDLDVENLEEVQDETPQTLSNSTSFRKEGLLESIPRVGRTILDKRALEKALSSLKDGQDSVNTNFVDLSDSANNCRISFPNEKVVKTKLKLMKKIDTDMAGEMEEALSRFSIKEMQAKGKHVHLNLDEDEQDEGVQLHHHHHVDPVQYEIVQFKDGEEEEEEEEEGAFDREWEAQRRMLKSQSTKKVMRMRRELHKVRQQR</sequence>
<feature type="compositionally biased region" description="Polar residues" evidence="2">
    <location>
        <begin position="216"/>
        <end position="226"/>
    </location>
</feature>
<feature type="compositionally biased region" description="Acidic residues" evidence="2">
    <location>
        <begin position="686"/>
        <end position="697"/>
    </location>
</feature>
<reference evidence="4" key="3">
    <citation type="submission" date="2015-06" db="UniProtKB">
        <authorList>
            <consortium name="EnsemblProtists"/>
        </authorList>
    </citation>
    <scope>IDENTIFICATION</scope>
</reference>
<name>L1JZD2_GUITC</name>
<dbReference type="EnsemblProtists" id="EKX53463">
    <property type="protein sequence ID" value="EKX53463"/>
    <property type="gene ID" value="GUITHDRAFT_101165"/>
</dbReference>
<keyword evidence="5" id="KW-1185">Reference proteome</keyword>
<dbReference type="AlphaFoldDB" id="L1JZD2"/>
<keyword evidence="1" id="KW-0175">Coiled coil</keyword>
<dbReference type="EMBL" id="JH992970">
    <property type="protein sequence ID" value="EKX53463.1"/>
    <property type="molecule type" value="Genomic_DNA"/>
</dbReference>
<reference evidence="5" key="2">
    <citation type="submission" date="2012-11" db="EMBL/GenBank/DDBJ databases">
        <authorList>
            <person name="Kuo A."/>
            <person name="Curtis B.A."/>
            <person name="Tanifuji G."/>
            <person name="Burki F."/>
            <person name="Gruber A."/>
            <person name="Irimia M."/>
            <person name="Maruyama S."/>
            <person name="Arias M.C."/>
            <person name="Ball S.G."/>
            <person name="Gile G.H."/>
            <person name="Hirakawa Y."/>
            <person name="Hopkins J.F."/>
            <person name="Rensing S.A."/>
            <person name="Schmutz J."/>
            <person name="Symeonidi A."/>
            <person name="Elias M."/>
            <person name="Eveleigh R.J."/>
            <person name="Herman E.K."/>
            <person name="Klute M.J."/>
            <person name="Nakayama T."/>
            <person name="Obornik M."/>
            <person name="Reyes-Prieto A."/>
            <person name="Armbrust E.V."/>
            <person name="Aves S.J."/>
            <person name="Beiko R.G."/>
            <person name="Coutinho P."/>
            <person name="Dacks J.B."/>
            <person name="Durnford D.G."/>
            <person name="Fast N.M."/>
            <person name="Green B.R."/>
            <person name="Grisdale C."/>
            <person name="Hempe F."/>
            <person name="Henrissat B."/>
            <person name="Hoppner M.P."/>
            <person name="Ishida K.-I."/>
            <person name="Kim E."/>
            <person name="Koreny L."/>
            <person name="Kroth P.G."/>
            <person name="Liu Y."/>
            <person name="Malik S.-B."/>
            <person name="Maier U.G."/>
            <person name="McRose D."/>
            <person name="Mock T."/>
            <person name="Neilson J.A."/>
            <person name="Onodera N.T."/>
            <person name="Poole A.M."/>
            <person name="Pritham E.J."/>
            <person name="Richards T.A."/>
            <person name="Rocap G."/>
            <person name="Roy S.W."/>
            <person name="Sarai C."/>
            <person name="Schaack S."/>
            <person name="Shirato S."/>
            <person name="Slamovits C.H."/>
            <person name="Spencer D.F."/>
            <person name="Suzuki S."/>
            <person name="Worden A.Z."/>
            <person name="Zauner S."/>
            <person name="Barry K."/>
            <person name="Bell C."/>
            <person name="Bharti A.K."/>
            <person name="Crow J.A."/>
            <person name="Grimwood J."/>
            <person name="Kramer R."/>
            <person name="Lindquist E."/>
            <person name="Lucas S."/>
            <person name="Salamov A."/>
            <person name="McFadden G.I."/>
            <person name="Lane C.E."/>
            <person name="Keeling P.J."/>
            <person name="Gray M.W."/>
            <person name="Grigoriev I.V."/>
            <person name="Archibald J.M."/>
        </authorList>
    </citation>
    <scope>NUCLEOTIDE SEQUENCE</scope>
    <source>
        <strain evidence="5">CCMP2712</strain>
    </source>
</reference>
<dbReference type="Proteomes" id="UP000011087">
    <property type="component" value="Unassembled WGS sequence"/>
</dbReference>
<dbReference type="GeneID" id="17309901"/>
<dbReference type="KEGG" id="gtt:GUITHDRAFT_101165"/>
<feature type="compositionally biased region" description="Basic and acidic residues" evidence="2">
    <location>
        <begin position="675"/>
        <end position="685"/>
    </location>
</feature>
<feature type="region of interest" description="Disordered" evidence="2">
    <location>
        <begin position="500"/>
        <end position="537"/>
    </location>
</feature>